<evidence type="ECO:0000256" key="9">
    <source>
        <dbReference type="SAM" id="MobiDB-lite"/>
    </source>
</evidence>
<evidence type="ECO:0000313" key="10">
    <source>
        <dbReference type="EMBL" id="CCM65732.1"/>
    </source>
</evidence>
<keyword evidence="11" id="KW-1185">Reference proteome</keyword>
<dbReference type="GO" id="GO:0003735">
    <property type="term" value="F:structural constituent of ribosome"/>
    <property type="evidence" value="ECO:0007669"/>
    <property type="project" value="InterPro"/>
</dbReference>
<dbReference type="HOGENOM" id="CLU_160655_0_1_11"/>
<dbReference type="InterPro" id="IPR002583">
    <property type="entry name" value="Ribosomal_bS20"/>
</dbReference>
<dbReference type="eggNOG" id="COG0268">
    <property type="taxonomic scope" value="Bacteria"/>
</dbReference>
<gene>
    <name evidence="8" type="primary">rpsT</name>
    <name evidence="10" type="ORF">BN381_80262</name>
</gene>
<keyword evidence="6 8" id="KW-0687">Ribonucleoprotein</keyword>
<dbReference type="EMBL" id="CANL01000078">
    <property type="protein sequence ID" value="CCM65732.1"/>
    <property type="molecule type" value="Genomic_DNA"/>
</dbReference>
<keyword evidence="5 8" id="KW-0689">Ribosomal protein</keyword>
<evidence type="ECO:0000256" key="8">
    <source>
        <dbReference type="HAMAP-Rule" id="MF_00500"/>
    </source>
</evidence>
<evidence type="ECO:0000256" key="7">
    <source>
        <dbReference type="ARBA" id="ARBA00035136"/>
    </source>
</evidence>
<protein>
    <recommendedName>
        <fullName evidence="7 8">Small ribosomal subunit protein bS20</fullName>
    </recommendedName>
</protein>
<comment type="similarity">
    <text evidence="2 8">Belongs to the bacterial ribosomal protein bS20 family.</text>
</comment>
<reference evidence="10 11" key="1">
    <citation type="journal article" date="2013" name="ISME J.">
        <title>Metabolic model for the filamentous 'Candidatus Microthrix parvicella' based on genomic and metagenomic analyses.</title>
        <authorList>
            <person name="Jon McIlroy S."/>
            <person name="Kristiansen R."/>
            <person name="Albertsen M."/>
            <person name="Michael Karst S."/>
            <person name="Rossetti S."/>
            <person name="Lund Nielsen J."/>
            <person name="Tandoi V."/>
            <person name="James Seviour R."/>
            <person name="Nielsen P.H."/>
        </authorList>
    </citation>
    <scope>NUCLEOTIDE SEQUENCE [LARGE SCALE GENOMIC DNA]</scope>
    <source>
        <strain evidence="10 11">RN1</strain>
    </source>
</reference>
<evidence type="ECO:0000256" key="4">
    <source>
        <dbReference type="ARBA" id="ARBA00022884"/>
    </source>
</evidence>
<dbReference type="SUPFAM" id="SSF46992">
    <property type="entry name" value="Ribosomal protein S20"/>
    <property type="match status" value="1"/>
</dbReference>
<evidence type="ECO:0000256" key="5">
    <source>
        <dbReference type="ARBA" id="ARBA00022980"/>
    </source>
</evidence>
<proteinExistence type="inferred from homology"/>
<dbReference type="GO" id="GO:0006412">
    <property type="term" value="P:translation"/>
    <property type="evidence" value="ECO:0007669"/>
    <property type="project" value="UniProtKB-UniRule"/>
</dbReference>
<evidence type="ECO:0000256" key="6">
    <source>
        <dbReference type="ARBA" id="ARBA00023274"/>
    </source>
</evidence>
<evidence type="ECO:0000256" key="3">
    <source>
        <dbReference type="ARBA" id="ARBA00022730"/>
    </source>
</evidence>
<accession>R4Z7L8</accession>
<dbReference type="FunFam" id="1.20.58.110:FF:000001">
    <property type="entry name" value="30S ribosomal protein S20"/>
    <property type="match status" value="1"/>
</dbReference>
<comment type="caution">
    <text evidence="10">The sequence shown here is derived from an EMBL/GenBank/DDBJ whole genome shotgun (WGS) entry which is preliminary data.</text>
</comment>
<dbReference type="RefSeq" id="WP_012230722.1">
    <property type="nucleotide sequence ID" value="NZ_HG422565.1"/>
</dbReference>
<dbReference type="STRING" id="1229780.BN381_80262"/>
<dbReference type="OrthoDB" id="9807974at2"/>
<feature type="region of interest" description="Disordered" evidence="9">
    <location>
        <begin position="1"/>
        <end position="26"/>
    </location>
</feature>
<sequence>MANIKSQIKRNRQNERAHERNKAVRSEIRSRVKLAVAAADQGSDDAEQLVREAQSRIDRAVLKGVLHKNTAAHRKARLAKHLAAAGADA</sequence>
<comment type="function">
    <text evidence="1 8">Binds directly to 16S ribosomal RNA.</text>
</comment>
<dbReference type="Proteomes" id="UP000018291">
    <property type="component" value="Unassembled WGS sequence"/>
</dbReference>
<keyword evidence="4 8" id="KW-0694">RNA-binding</keyword>
<dbReference type="GO" id="GO:0070181">
    <property type="term" value="F:small ribosomal subunit rRNA binding"/>
    <property type="evidence" value="ECO:0007669"/>
    <property type="project" value="TreeGrafter"/>
</dbReference>
<organism evidence="10 11">
    <name type="scientific">Candidatus Neomicrothrix parvicella RN1</name>
    <dbReference type="NCBI Taxonomy" id="1229780"/>
    <lineage>
        <taxon>Bacteria</taxon>
        <taxon>Bacillati</taxon>
        <taxon>Actinomycetota</taxon>
        <taxon>Acidimicrobiia</taxon>
        <taxon>Acidimicrobiales</taxon>
        <taxon>Microthrixaceae</taxon>
        <taxon>Candidatus Neomicrothrix</taxon>
    </lineage>
</organism>
<evidence type="ECO:0000313" key="11">
    <source>
        <dbReference type="Proteomes" id="UP000018291"/>
    </source>
</evidence>
<evidence type="ECO:0000256" key="1">
    <source>
        <dbReference type="ARBA" id="ARBA00003134"/>
    </source>
</evidence>
<evidence type="ECO:0000256" key="2">
    <source>
        <dbReference type="ARBA" id="ARBA00007634"/>
    </source>
</evidence>
<dbReference type="Pfam" id="PF01649">
    <property type="entry name" value="Ribosomal_S20p"/>
    <property type="match status" value="1"/>
</dbReference>
<dbReference type="AlphaFoldDB" id="R4Z7L8"/>
<dbReference type="HAMAP" id="MF_00500">
    <property type="entry name" value="Ribosomal_bS20"/>
    <property type="match status" value="1"/>
</dbReference>
<name>R4Z7L8_9ACTN</name>
<dbReference type="Gene3D" id="1.20.58.110">
    <property type="entry name" value="Ribosomal protein S20"/>
    <property type="match status" value="1"/>
</dbReference>
<dbReference type="NCBIfam" id="TIGR00029">
    <property type="entry name" value="S20"/>
    <property type="match status" value="1"/>
</dbReference>
<feature type="compositionally biased region" description="Basic and acidic residues" evidence="9">
    <location>
        <begin position="12"/>
        <end position="26"/>
    </location>
</feature>
<keyword evidence="3 8" id="KW-0699">rRNA-binding</keyword>
<dbReference type="GO" id="GO:0015935">
    <property type="term" value="C:small ribosomal subunit"/>
    <property type="evidence" value="ECO:0007669"/>
    <property type="project" value="TreeGrafter"/>
</dbReference>
<dbReference type="InterPro" id="IPR036510">
    <property type="entry name" value="Ribosomal_bS20_sf"/>
</dbReference>
<dbReference type="PANTHER" id="PTHR33398:SF1">
    <property type="entry name" value="SMALL RIBOSOMAL SUBUNIT PROTEIN BS20C"/>
    <property type="match status" value="1"/>
</dbReference>
<dbReference type="PANTHER" id="PTHR33398">
    <property type="entry name" value="30S RIBOSOMAL PROTEIN S20"/>
    <property type="match status" value="1"/>
</dbReference>